<evidence type="ECO:0000256" key="1">
    <source>
        <dbReference type="SAM" id="MobiDB-lite"/>
    </source>
</evidence>
<dbReference type="OrthoDB" id="420564at2759"/>
<keyword evidence="3" id="KW-1185">Reference proteome</keyword>
<protein>
    <recommendedName>
        <fullName evidence="4">Decapping nuclease</fullName>
    </recommendedName>
</protein>
<dbReference type="Proteomes" id="UP000308730">
    <property type="component" value="Unassembled WGS sequence"/>
</dbReference>
<evidence type="ECO:0008006" key="4">
    <source>
        <dbReference type="Google" id="ProtNLM"/>
    </source>
</evidence>
<accession>A0A4S4M2U0</accession>
<evidence type="ECO:0000313" key="2">
    <source>
        <dbReference type="EMBL" id="THH19456.1"/>
    </source>
</evidence>
<sequence>MSFYANQQRHALDRKRANPVVLDRDINGGLLPTPLKTLNKPSPSPSSAAPIEVKDLVYVASYNWVEAPKPTIIVPGSPSEWQSPITPFRVQPDTGISFVDQAGYRIPTMPLLPLFRAADIMTTENSDADIDWGTLDFVTDRNNLRKLLRCLNDFDGTAKDFRIDMQLAGKKTVLFNRWEKRFQENMSGKTFGFGFEAATTRKVRGCEASIGHHRIVKYHMDDLNLVVRFEVDACMPRPPQSKVEATSKAPKPAPPSSNVDDLSDLLSGLNVSSTSASPTVAPTTTGSSPSDVTIIRAGYEVAQSAIIELTTRSERNVDNIDWTENFPQLFLSQTAHHILGIHARGTFHRVETRRLDSPDLQSVEGKCQRAFKRLKTMLKVIQDLVVEYGERGRLSLVYQGGILKVYKRDSEASCLPDDVMERFNAL</sequence>
<dbReference type="PANTHER" id="PTHR35179:SF2">
    <property type="entry name" value="START DOMAIN-CONTAINING PROTEIN"/>
    <property type="match status" value="1"/>
</dbReference>
<comment type="caution">
    <text evidence="2">The sequence shown here is derived from an EMBL/GenBank/DDBJ whole genome shotgun (WGS) entry which is preliminary data.</text>
</comment>
<reference evidence="2 3" key="1">
    <citation type="submission" date="2019-02" db="EMBL/GenBank/DDBJ databases">
        <title>Genome sequencing of the rare red list fungi Antrodiella citrinella (Flaviporus citrinellus).</title>
        <authorList>
            <person name="Buettner E."/>
            <person name="Kellner H."/>
        </authorList>
    </citation>
    <scope>NUCLEOTIDE SEQUENCE [LARGE SCALE GENOMIC DNA]</scope>
    <source>
        <strain evidence="2 3">DSM 108506</strain>
    </source>
</reference>
<feature type="region of interest" description="Disordered" evidence="1">
    <location>
        <begin position="237"/>
        <end position="264"/>
    </location>
</feature>
<name>A0A4S4M2U0_9APHY</name>
<gene>
    <name evidence="2" type="ORF">EUX98_g8774</name>
</gene>
<organism evidence="2 3">
    <name type="scientific">Antrodiella citrinella</name>
    <dbReference type="NCBI Taxonomy" id="2447956"/>
    <lineage>
        <taxon>Eukaryota</taxon>
        <taxon>Fungi</taxon>
        <taxon>Dikarya</taxon>
        <taxon>Basidiomycota</taxon>
        <taxon>Agaricomycotina</taxon>
        <taxon>Agaricomycetes</taxon>
        <taxon>Polyporales</taxon>
        <taxon>Steccherinaceae</taxon>
        <taxon>Antrodiella</taxon>
    </lineage>
</organism>
<proteinExistence type="predicted"/>
<dbReference type="EMBL" id="SGPM01000538">
    <property type="protein sequence ID" value="THH19456.1"/>
    <property type="molecule type" value="Genomic_DNA"/>
</dbReference>
<dbReference type="AlphaFoldDB" id="A0A4S4M2U0"/>
<dbReference type="PANTHER" id="PTHR35179">
    <property type="entry name" value="PROTEIN CBG02620"/>
    <property type="match status" value="1"/>
</dbReference>
<evidence type="ECO:0000313" key="3">
    <source>
        <dbReference type="Proteomes" id="UP000308730"/>
    </source>
</evidence>